<dbReference type="OrthoDB" id="9804242at2"/>
<dbReference type="NCBIfam" id="NF003802">
    <property type="entry name" value="PRK05388.1"/>
    <property type="match status" value="1"/>
</dbReference>
<keyword evidence="4 8" id="KW-0963">Cytoplasm</keyword>
<feature type="binding site" evidence="8">
    <location>
        <position position="269"/>
    </location>
    <ligand>
        <name>substrate</name>
    </ligand>
</feature>
<feature type="site" description="Cleavage; by autolysis" evidence="8">
    <location>
        <begin position="189"/>
        <end position="190"/>
    </location>
</feature>
<feature type="chain" id="PRO_5023361411" description="Arginine biosynthesis bifunctional protein ArgJ beta chain" evidence="8">
    <location>
        <begin position="190"/>
        <end position="397"/>
    </location>
</feature>
<evidence type="ECO:0000313" key="10">
    <source>
        <dbReference type="Proteomes" id="UP000282312"/>
    </source>
</evidence>
<feature type="active site" description="Nucleophile" evidence="8">
    <location>
        <position position="190"/>
    </location>
</feature>
<evidence type="ECO:0000256" key="5">
    <source>
        <dbReference type="ARBA" id="ARBA00022679"/>
    </source>
</evidence>
<feature type="binding site" evidence="8">
    <location>
        <position position="397"/>
    </location>
    <ligand>
        <name>substrate</name>
    </ligand>
</feature>
<feature type="binding site" evidence="8">
    <location>
        <position position="157"/>
    </location>
    <ligand>
        <name>substrate</name>
    </ligand>
</feature>
<dbReference type="GO" id="GO:0005737">
    <property type="term" value="C:cytoplasm"/>
    <property type="evidence" value="ECO:0007669"/>
    <property type="project" value="UniProtKB-SubCell"/>
</dbReference>
<dbReference type="EC" id="2.3.1.35" evidence="8"/>
<dbReference type="SUPFAM" id="SSF56266">
    <property type="entry name" value="DmpA/ArgJ-like"/>
    <property type="match status" value="1"/>
</dbReference>
<dbReference type="GO" id="GO:0004358">
    <property type="term" value="F:L-glutamate N-acetyltransferase activity, acting on acetyl-L-ornithine as donor"/>
    <property type="evidence" value="ECO:0007669"/>
    <property type="project" value="UniProtKB-UniRule"/>
</dbReference>
<name>A0A3N9WQ89_9ACTN</name>
<dbReference type="EC" id="2.3.1.1" evidence="8"/>
<dbReference type="RefSeq" id="WP_124772884.1">
    <property type="nucleotide sequence ID" value="NZ_JBEZFR010000013.1"/>
</dbReference>
<dbReference type="Proteomes" id="UP000282312">
    <property type="component" value="Unassembled WGS sequence"/>
</dbReference>
<evidence type="ECO:0000256" key="1">
    <source>
        <dbReference type="ARBA" id="ARBA00004496"/>
    </source>
</evidence>
<comment type="catalytic activity">
    <reaction evidence="8">
        <text>N(2)-acetyl-L-ornithine + L-glutamate = N-acetyl-L-glutamate + L-ornithine</text>
        <dbReference type="Rhea" id="RHEA:15349"/>
        <dbReference type="ChEBI" id="CHEBI:29985"/>
        <dbReference type="ChEBI" id="CHEBI:44337"/>
        <dbReference type="ChEBI" id="CHEBI:46911"/>
        <dbReference type="ChEBI" id="CHEBI:57805"/>
        <dbReference type="EC" id="2.3.1.35"/>
    </reaction>
</comment>
<sequence>MSSTAESQDFLGPRSSLVPQGFLGVTRNLGLKDVDDDFTAIVSEVPATSAAVFTRSRFAGPSVELSRQSAAAGSFRGMVVLSRNANVATGKVGAENAAEIQRRVAEVAGIPADELLIGSTGVIGRPYPMAQIRRGLDELSWPFPAADFDASARAIMTTDTRHKVVRLRCGDAVIVGIAKGVGMIEPNMATLLTFFFTDARVGREDLDAIFRRVVDRTFNALSIDTDTSTSDTAAVFANGVAGPADLAEFEQTLHQAALHLVRDIASDGEGASKLIEVRVSGARDDAQAKLVGKSVVNSPLVKTAVHGADPNWGRVAMAIGKLEDETDIDPDRVAIRFGDLLMFPESSADDILDRAAEYMRGKEVTIDIDLGIAAGSFTVYGCDLTDGYIRINADYTT</sequence>
<dbReference type="AlphaFoldDB" id="A0A3N9WQ89"/>
<feature type="site" description="Involved in the stabilization of negative charge on the oxyanion by the formation of the oxyanion hole" evidence="8">
    <location>
        <position position="120"/>
    </location>
</feature>
<dbReference type="PANTHER" id="PTHR23100:SF0">
    <property type="entry name" value="ARGININE BIOSYNTHESIS BIFUNCTIONAL PROTEIN ARGJ, MITOCHONDRIAL"/>
    <property type="match status" value="1"/>
</dbReference>
<dbReference type="GO" id="GO:0006526">
    <property type="term" value="P:L-arginine biosynthetic process"/>
    <property type="evidence" value="ECO:0007669"/>
    <property type="project" value="UniProtKB-UniRule"/>
</dbReference>
<dbReference type="HAMAP" id="MF_01106">
    <property type="entry name" value="ArgJ"/>
    <property type="match status" value="1"/>
</dbReference>
<dbReference type="InterPro" id="IPR002813">
    <property type="entry name" value="Arg_biosynth_ArgJ"/>
</dbReference>
<organism evidence="9 10">
    <name type="scientific">Micromonospora inaquosa</name>
    <dbReference type="NCBI Taxonomy" id="2203716"/>
    <lineage>
        <taxon>Bacteria</taxon>
        <taxon>Bacillati</taxon>
        <taxon>Actinomycetota</taxon>
        <taxon>Actinomycetes</taxon>
        <taxon>Micromonosporales</taxon>
        <taxon>Micromonosporaceae</taxon>
        <taxon>Micromonospora</taxon>
    </lineage>
</organism>
<comment type="pathway">
    <text evidence="8">Amino-acid biosynthesis; L-arginine biosynthesis; N(2)-acetyl-L-ornithine from L-glutamate: step 1/4.</text>
</comment>
<comment type="subcellular location">
    <subcellularLocation>
        <location evidence="1 8">Cytoplasm</location>
    </subcellularLocation>
</comment>
<dbReference type="Gene3D" id="3.60.70.12">
    <property type="entry name" value="L-amino peptidase D-ALA esterase/amidase"/>
    <property type="match status" value="1"/>
</dbReference>
<dbReference type="Pfam" id="PF01960">
    <property type="entry name" value="ArgJ"/>
    <property type="match status" value="1"/>
</dbReference>
<dbReference type="CDD" id="cd02152">
    <property type="entry name" value="OAT"/>
    <property type="match status" value="1"/>
</dbReference>
<evidence type="ECO:0000256" key="8">
    <source>
        <dbReference type="HAMAP-Rule" id="MF_01106"/>
    </source>
</evidence>
<feature type="chain" id="PRO_5023361410" description="Arginine biosynthesis bifunctional protein ArgJ alpha chain" evidence="8">
    <location>
        <begin position="1"/>
        <end position="189"/>
    </location>
</feature>
<evidence type="ECO:0000256" key="2">
    <source>
        <dbReference type="ARBA" id="ARBA00006774"/>
    </source>
</evidence>
<dbReference type="PANTHER" id="PTHR23100">
    <property type="entry name" value="ARGININE BIOSYNTHESIS BIFUNCTIONAL PROTEIN ARGJ"/>
    <property type="match status" value="1"/>
</dbReference>
<dbReference type="EMBL" id="QGSZ01000198">
    <property type="protein sequence ID" value="RQX03008.1"/>
    <property type="molecule type" value="Genomic_DNA"/>
</dbReference>
<comment type="subunit">
    <text evidence="3 8">Heterotetramer of two alpha and two beta chains.</text>
</comment>
<keyword evidence="6 8" id="KW-0068">Autocatalytic cleavage</keyword>
<feature type="binding site" evidence="8">
    <location>
        <position position="392"/>
    </location>
    <ligand>
        <name>substrate</name>
    </ligand>
</feature>
<keyword evidence="10" id="KW-1185">Reference proteome</keyword>
<comment type="function">
    <text evidence="8">Catalyzes two activities which are involved in the cyclic version of arginine biosynthesis: the synthesis of N-acetylglutamate from glutamate and acetyl-CoA as the acetyl donor, and of ornithine by transacetylation between N(2)-acetylornithine and glutamate.</text>
</comment>
<accession>A0A3N9WQ89</accession>
<evidence type="ECO:0000256" key="4">
    <source>
        <dbReference type="ARBA" id="ARBA00022490"/>
    </source>
</evidence>
<keyword evidence="8" id="KW-0511">Multifunctional enzyme</keyword>
<feature type="binding site" evidence="8">
    <location>
        <position position="179"/>
    </location>
    <ligand>
        <name>substrate</name>
    </ligand>
</feature>
<comment type="pathway">
    <text evidence="8">Amino-acid biosynthesis; L-arginine biosynthesis; L-ornithine and N-acetyl-L-glutamate from L-glutamate and N(2)-acetyl-L-ornithine (cyclic): step 1/1.</text>
</comment>
<comment type="caution">
    <text evidence="9">The sequence shown here is derived from an EMBL/GenBank/DDBJ whole genome shotgun (WGS) entry which is preliminary data.</text>
</comment>
<dbReference type="NCBIfam" id="TIGR00120">
    <property type="entry name" value="ArgJ"/>
    <property type="match status" value="1"/>
</dbReference>
<dbReference type="FunFam" id="3.10.20.340:FF:000003">
    <property type="entry name" value="Arginine biosynthesis bifunctional protein ArgJ"/>
    <property type="match status" value="1"/>
</dbReference>
<evidence type="ECO:0000256" key="7">
    <source>
        <dbReference type="ARBA" id="ARBA00023315"/>
    </source>
</evidence>
<gene>
    <name evidence="8" type="primary">argJ</name>
    <name evidence="9" type="ORF">DLJ59_13700</name>
</gene>
<dbReference type="UniPathway" id="UPA00068">
    <property type="reaction ID" value="UER00106"/>
</dbReference>
<dbReference type="GO" id="GO:0006592">
    <property type="term" value="P:ornithine biosynthetic process"/>
    <property type="evidence" value="ECO:0007669"/>
    <property type="project" value="TreeGrafter"/>
</dbReference>
<feature type="binding site" evidence="8">
    <location>
        <position position="190"/>
    </location>
    <ligand>
        <name>substrate</name>
    </ligand>
</feature>
<evidence type="ECO:0000256" key="6">
    <source>
        <dbReference type="ARBA" id="ARBA00022813"/>
    </source>
</evidence>
<comment type="similarity">
    <text evidence="2 8">Belongs to the ArgJ family.</text>
</comment>
<reference evidence="9 10" key="1">
    <citation type="submission" date="2018-05" db="EMBL/GenBank/DDBJ databases">
        <title>Micromonospora from Atacama Desert.</title>
        <authorList>
            <person name="Carro L."/>
            <person name="Goodfellow M."/>
            <person name="Klenk H.-P."/>
        </authorList>
    </citation>
    <scope>NUCLEOTIDE SEQUENCE [LARGE SCALE GENOMIC DNA]</scope>
    <source>
        <strain evidence="9 10">LB39</strain>
    </source>
</reference>
<keyword evidence="5 8" id="KW-0808">Transferase</keyword>
<keyword evidence="8" id="KW-0028">Amino-acid biosynthesis</keyword>
<protein>
    <recommendedName>
        <fullName evidence="8">Arginine biosynthesis bifunctional protein ArgJ</fullName>
    </recommendedName>
    <domain>
        <recommendedName>
            <fullName evidence="8">Glutamate N-acetyltransferase</fullName>
            <ecNumber evidence="8">2.3.1.35</ecNumber>
        </recommendedName>
        <alternativeName>
            <fullName evidence="8">Ornithine acetyltransferase</fullName>
            <shortName evidence="8">OATase</shortName>
        </alternativeName>
        <alternativeName>
            <fullName evidence="8">Ornithine transacetylase</fullName>
        </alternativeName>
    </domain>
    <domain>
        <recommendedName>
            <fullName evidence="8">Amino-acid acetyltransferase</fullName>
            <ecNumber evidence="8">2.3.1.1</ecNumber>
        </recommendedName>
        <alternativeName>
            <fullName evidence="8">N-acetylglutamate synthase</fullName>
            <shortName evidence="8">AGSase</shortName>
        </alternativeName>
    </domain>
    <component>
        <recommendedName>
            <fullName evidence="8">Arginine biosynthesis bifunctional protein ArgJ alpha chain</fullName>
        </recommendedName>
    </component>
    <component>
        <recommendedName>
            <fullName evidence="8">Arginine biosynthesis bifunctional protein ArgJ beta chain</fullName>
        </recommendedName>
    </component>
</protein>
<evidence type="ECO:0000256" key="3">
    <source>
        <dbReference type="ARBA" id="ARBA00011475"/>
    </source>
</evidence>
<feature type="site" description="Involved in the stabilization of negative charge on the oxyanion by the formation of the oxyanion hole" evidence="8">
    <location>
        <position position="121"/>
    </location>
</feature>
<keyword evidence="8" id="KW-0055">Arginine biosynthesis</keyword>
<proteinExistence type="inferred from homology"/>
<dbReference type="Gene3D" id="3.10.20.340">
    <property type="entry name" value="ArgJ beta chain, C-terminal domain"/>
    <property type="match status" value="1"/>
</dbReference>
<keyword evidence="7 8" id="KW-0012">Acyltransferase</keyword>
<dbReference type="GO" id="GO:0004042">
    <property type="term" value="F:L-glutamate N-acetyltransferase activity"/>
    <property type="evidence" value="ECO:0007669"/>
    <property type="project" value="UniProtKB-UniRule"/>
</dbReference>
<dbReference type="InterPro" id="IPR016117">
    <property type="entry name" value="ArgJ-like_dom_sf"/>
</dbReference>
<evidence type="ECO:0000313" key="9">
    <source>
        <dbReference type="EMBL" id="RQX03008.1"/>
    </source>
</evidence>
<dbReference type="InterPro" id="IPR042195">
    <property type="entry name" value="ArgJ_beta_C"/>
</dbReference>
<comment type="catalytic activity">
    <reaction evidence="8">
        <text>L-glutamate + acetyl-CoA = N-acetyl-L-glutamate + CoA + H(+)</text>
        <dbReference type="Rhea" id="RHEA:24292"/>
        <dbReference type="ChEBI" id="CHEBI:15378"/>
        <dbReference type="ChEBI" id="CHEBI:29985"/>
        <dbReference type="ChEBI" id="CHEBI:44337"/>
        <dbReference type="ChEBI" id="CHEBI:57287"/>
        <dbReference type="ChEBI" id="CHEBI:57288"/>
        <dbReference type="EC" id="2.3.1.1"/>
    </reaction>
</comment>